<keyword evidence="1" id="KW-0677">Repeat</keyword>
<name>A0A314UHQ0_PRUYE</name>
<dbReference type="STRING" id="2094558.A0A314UHQ0"/>
<dbReference type="Gene3D" id="1.25.40.10">
    <property type="entry name" value="Tetratricopeptide repeat domain"/>
    <property type="match status" value="1"/>
</dbReference>
<evidence type="ECO:0000313" key="3">
    <source>
        <dbReference type="Proteomes" id="UP000250321"/>
    </source>
</evidence>
<protein>
    <submittedName>
        <fullName evidence="2">Pentatricopeptide repeat-containing protein</fullName>
    </submittedName>
</protein>
<dbReference type="InterPro" id="IPR011990">
    <property type="entry name" value="TPR-like_helical_dom_sf"/>
</dbReference>
<dbReference type="NCBIfam" id="TIGR00756">
    <property type="entry name" value="PPR"/>
    <property type="match status" value="1"/>
</dbReference>
<dbReference type="OrthoDB" id="185373at2759"/>
<evidence type="ECO:0000256" key="1">
    <source>
        <dbReference type="ARBA" id="ARBA00022737"/>
    </source>
</evidence>
<dbReference type="InterPro" id="IPR002885">
    <property type="entry name" value="PPR_rpt"/>
</dbReference>
<dbReference type="Pfam" id="PF01535">
    <property type="entry name" value="PPR"/>
    <property type="match status" value="2"/>
</dbReference>
<organism evidence="2 3">
    <name type="scientific">Prunus yedoensis var. nudiflora</name>
    <dbReference type="NCBI Taxonomy" id="2094558"/>
    <lineage>
        <taxon>Eukaryota</taxon>
        <taxon>Viridiplantae</taxon>
        <taxon>Streptophyta</taxon>
        <taxon>Embryophyta</taxon>
        <taxon>Tracheophyta</taxon>
        <taxon>Spermatophyta</taxon>
        <taxon>Magnoliopsida</taxon>
        <taxon>eudicotyledons</taxon>
        <taxon>Gunneridae</taxon>
        <taxon>Pentapetalae</taxon>
        <taxon>rosids</taxon>
        <taxon>fabids</taxon>
        <taxon>Rosales</taxon>
        <taxon>Rosaceae</taxon>
        <taxon>Amygdaloideae</taxon>
        <taxon>Amygdaleae</taxon>
        <taxon>Prunus</taxon>
    </lineage>
</organism>
<sequence length="123" mass="13461">MAKEQNIPLNISAAALLVRSLGMVGMVDEALIVFNDLDPERAAGRSFSEEDIVGLVLKFGEHGVFPDSMKLTKLITALCRNRKTNKAWDVLHDVMKLGGDVKAASCNALLTCLTRAWETQQCN</sequence>
<dbReference type="AlphaFoldDB" id="A0A314UHQ0"/>
<accession>A0A314UHQ0</accession>
<proteinExistence type="predicted"/>
<dbReference type="EMBL" id="PJQY01003489">
    <property type="protein sequence ID" value="PQM37053.1"/>
    <property type="molecule type" value="Genomic_DNA"/>
</dbReference>
<evidence type="ECO:0000313" key="2">
    <source>
        <dbReference type="EMBL" id="PQM37053.1"/>
    </source>
</evidence>
<keyword evidence="3" id="KW-1185">Reference proteome</keyword>
<comment type="caution">
    <text evidence="2">The sequence shown here is derived from an EMBL/GenBank/DDBJ whole genome shotgun (WGS) entry which is preliminary data.</text>
</comment>
<gene>
    <name evidence="2" type="ORF">Pyn_03152</name>
</gene>
<dbReference type="Proteomes" id="UP000250321">
    <property type="component" value="Unassembled WGS sequence"/>
</dbReference>
<reference evidence="2 3" key="1">
    <citation type="submission" date="2018-02" db="EMBL/GenBank/DDBJ databases">
        <title>Draft genome of wild Prunus yedoensis var. nudiflora.</title>
        <authorList>
            <person name="Baek S."/>
            <person name="Kim J.-H."/>
            <person name="Choi K."/>
            <person name="Kim G.-B."/>
            <person name="Cho A."/>
            <person name="Jang H."/>
            <person name="Shin C.-H."/>
            <person name="Yu H.-J."/>
            <person name="Mun J.-H."/>
        </authorList>
    </citation>
    <scope>NUCLEOTIDE SEQUENCE [LARGE SCALE GENOMIC DNA]</scope>
    <source>
        <strain evidence="3">cv. Jeju island</strain>
        <tissue evidence="2">Leaf</tissue>
    </source>
</reference>